<keyword evidence="1" id="KW-1133">Transmembrane helix</keyword>
<reference evidence="2" key="1">
    <citation type="journal article" date="2014" name="Front. Microbiol.">
        <title>High frequency of phylogenetically diverse reductive dehalogenase-homologous genes in deep subseafloor sedimentary metagenomes.</title>
        <authorList>
            <person name="Kawai M."/>
            <person name="Futagami T."/>
            <person name="Toyoda A."/>
            <person name="Takaki Y."/>
            <person name="Nishi S."/>
            <person name="Hori S."/>
            <person name="Arai W."/>
            <person name="Tsubouchi T."/>
            <person name="Morono Y."/>
            <person name="Uchiyama I."/>
            <person name="Ito T."/>
            <person name="Fujiyama A."/>
            <person name="Inagaki F."/>
            <person name="Takami H."/>
        </authorList>
    </citation>
    <scope>NUCLEOTIDE SEQUENCE</scope>
    <source>
        <strain evidence="2">Expedition CK06-06</strain>
    </source>
</reference>
<keyword evidence="1" id="KW-0472">Membrane</keyword>
<sequence>MNKNLTWKIVLIIVLVVLAAWTLYPPSKTLKPGIDLAVDKEERRSIVAQFGDKYYVLA</sequence>
<gene>
    <name evidence="2" type="ORF">S06H3_61008</name>
</gene>
<comment type="caution">
    <text evidence="2">The sequence shown here is derived from an EMBL/GenBank/DDBJ whole genome shotgun (WGS) entry which is preliminary data.</text>
</comment>
<name>X1NXY5_9ZZZZ</name>
<dbReference type="EMBL" id="BARV01039902">
    <property type="protein sequence ID" value="GAI48927.1"/>
    <property type="molecule type" value="Genomic_DNA"/>
</dbReference>
<protein>
    <submittedName>
        <fullName evidence="2">Uncharacterized protein</fullName>
    </submittedName>
</protein>
<proteinExistence type="predicted"/>
<accession>X1NXY5</accession>
<keyword evidence="1" id="KW-0812">Transmembrane</keyword>
<organism evidence="2">
    <name type="scientific">marine sediment metagenome</name>
    <dbReference type="NCBI Taxonomy" id="412755"/>
    <lineage>
        <taxon>unclassified sequences</taxon>
        <taxon>metagenomes</taxon>
        <taxon>ecological metagenomes</taxon>
    </lineage>
</organism>
<evidence type="ECO:0000313" key="2">
    <source>
        <dbReference type="EMBL" id="GAI48927.1"/>
    </source>
</evidence>
<evidence type="ECO:0000256" key="1">
    <source>
        <dbReference type="SAM" id="Phobius"/>
    </source>
</evidence>
<feature type="transmembrane region" description="Helical" evidence="1">
    <location>
        <begin position="6"/>
        <end position="24"/>
    </location>
</feature>
<dbReference type="AlphaFoldDB" id="X1NXY5"/>
<feature type="non-terminal residue" evidence="2">
    <location>
        <position position="58"/>
    </location>
</feature>